<evidence type="ECO:0000259" key="3">
    <source>
        <dbReference type="Pfam" id="PF04509"/>
    </source>
</evidence>
<dbReference type="Pfam" id="PF04509">
    <property type="entry name" value="CheC"/>
    <property type="match status" value="2"/>
</dbReference>
<dbReference type="CDD" id="cd17909">
    <property type="entry name" value="CheC_ClassI"/>
    <property type="match status" value="1"/>
</dbReference>
<dbReference type="InterPro" id="IPR050992">
    <property type="entry name" value="CheZ_family_phosphatases"/>
</dbReference>
<dbReference type="EMBL" id="CP158367">
    <property type="protein sequence ID" value="XBX76240.1"/>
    <property type="molecule type" value="Genomic_DNA"/>
</dbReference>
<dbReference type="InterPro" id="IPR028976">
    <property type="entry name" value="CheC-like_sf"/>
</dbReference>
<dbReference type="InterPro" id="IPR007597">
    <property type="entry name" value="CheC"/>
</dbReference>
<evidence type="ECO:0000256" key="1">
    <source>
        <dbReference type="ARBA" id="ARBA00022500"/>
    </source>
</evidence>
<dbReference type="RefSeq" id="WP_350344974.1">
    <property type="nucleotide sequence ID" value="NZ_CP158367.1"/>
</dbReference>
<accession>A0AAU7VQA5</accession>
<name>A0AAU7VQA5_9FIRM</name>
<reference evidence="4" key="1">
    <citation type="journal article" date="2013" name="Extremophiles">
        <title>Proteinivorax tanatarense gen. nov., sp. nov., an anaerobic, haloalkaliphilic, proteolytic bacterium isolated from a decaying algal bloom, and proposal of Proteinivoraceae fam. nov.</title>
        <authorList>
            <person name="Kevbrin V."/>
            <person name="Boltyanskaya Y."/>
            <person name="Zhilina T."/>
            <person name="Kolganova T."/>
            <person name="Lavrentjeva E."/>
            <person name="Kuznetsov B."/>
        </authorList>
    </citation>
    <scope>NUCLEOTIDE SEQUENCE</scope>
    <source>
        <strain evidence="4">Z-910T</strain>
    </source>
</reference>
<proteinExistence type="predicted"/>
<sequence>MFNNSIKPLQKDLLKELGNIGAGNAATAFSKLISNRVELNVPEVELVGFENAIEFVGEDSAVAAMYFRVEGALPGNMLLMLPLETVDFILQSLGNDETASWEELDSYSQSMLMEIGNILCGAYISAISDFTQKKMIPSVPAFAIDMAGAIINIPLAQLGDMGEKALLIKTTFNRDGIDFSGNFLFLPEPDALDELLRHFGVKQ</sequence>
<protein>
    <submittedName>
        <fullName evidence="4">Chemotaxis protein CheC</fullName>
    </submittedName>
</protein>
<dbReference type="PANTHER" id="PTHR43693">
    <property type="entry name" value="PROTEIN PHOSPHATASE CHEZ"/>
    <property type="match status" value="1"/>
</dbReference>
<dbReference type="GO" id="GO:0006935">
    <property type="term" value="P:chemotaxis"/>
    <property type="evidence" value="ECO:0007669"/>
    <property type="project" value="UniProtKB-KW"/>
</dbReference>
<dbReference type="PANTHER" id="PTHR43693:SF1">
    <property type="entry name" value="PROTEIN PHOSPHATASE CHEZ"/>
    <property type="match status" value="1"/>
</dbReference>
<evidence type="ECO:0000256" key="2">
    <source>
        <dbReference type="ARBA" id="ARBA00022801"/>
    </source>
</evidence>
<keyword evidence="2" id="KW-0378">Hydrolase</keyword>
<dbReference type="SUPFAM" id="SSF103039">
    <property type="entry name" value="CheC-like"/>
    <property type="match status" value="1"/>
</dbReference>
<evidence type="ECO:0000313" key="4">
    <source>
        <dbReference type="EMBL" id="XBX76240.1"/>
    </source>
</evidence>
<feature type="domain" description="CheC-like protein" evidence="3">
    <location>
        <begin position="109"/>
        <end position="142"/>
    </location>
</feature>
<organism evidence="4">
    <name type="scientific">Proteinivorax tanatarense</name>
    <dbReference type="NCBI Taxonomy" id="1260629"/>
    <lineage>
        <taxon>Bacteria</taxon>
        <taxon>Bacillati</taxon>
        <taxon>Bacillota</taxon>
        <taxon>Clostridia</taxon>
        <taxon>Eubacteriales</taxon>
        <taxon>Proteinivoracaceae</taxon>
        <taxon>Proteinivorax</taxon>
    </lineage>
</organism>
<keyword evidence="1" id="KW-0145">Chemotaxis</keyword>
<feature type="domain" description="CheC-like protein" evidence="3">
    <location>
        <begin position="10"/>
        <end position="45"/>
    </location>
</feature>
<reference evidence="4" key="2">
    <citation type="submission" date="2024-06" db="EMBL/GenBank/DDBJ databases">
        <authorList>
            <person name="Petrova K.O."/>
            <person name="Toshchakov S.V."/>
            <person name="Boltjanskaja Y.V."/>
            <person name="Kevbrin V."/>
        </authorList>
    </citation>
    <scope>NUCLEOTIDE SEQUENCE</scope>
    <source>
        <strain evidence="4">Z-910T</strain>
    </source>
</reference>
<dbReference type="AlphaFoldDB" id="A0AAU7VQA5"/>
<dbReference type="GO" id="GO:0016787">
    <property type="term" value="F:hydrolase activity"/>
    <property type="evidence" value="ECO:0007669"/>
    <property type="project" value="UniProtKB-KW"/>
</dbReference>
<dbReference type="Gene3D" id="3.40.1550.10">
    <property type="entry name" value="CheC-like"/>
    <property type="match status" value="1"/>
</dbReference>
<gene>
    <name evidence="4" type="ORF">PRVXT_001422</name>
</gene>